<dbReference type="EMBL" id="HACG01050003">
    <property type="protein sequence ID" value="CEK96868.1"/>
    <property type="molecule type" value="Transcribed_RNA"/>
</dbReference>
<protein>
    <submittedName>
        <fullName evidence="1">Uncharacterized protein</fullName>
    </submittedName>
</protein>
<dbReference type="AlphaFoldDB" id="A0A0B7BV42"/>
<evidence type="ECO:0000313" key="1">
    <source>
        <dbReference type="EMBL" id="CEK96868.1"/>
    </source>
</evidence>
<proteinExistence type="predicted"/>
<sequence length="226" mass="25646">EMATVVMRIDKVETSFNVGQKAVIEELAALKQLEAHVTTTCEQSTSDVKNYIYRCKREIFAVTEKEAQIVRERIKGPLPSHGNYTFDFYVENFKQLVMSEKEVDSLPWHINELKSAVKGYVAFNKNGLMEVCLLCARHPREVGLEPRSGITLKVKAKVCDIYKKMLPDISVGEKTWVVKENCVPRNTGYGVKLGRIACDQLLIKGYGDIEGYWFGSILVRFEVTTV</sequence>
<organism evidence="1">
    <name type="scientific">Arion vulgaris</name>
    <dbReference type="NCBI Taxonomy" id="1028688"/>
    <lineage>
        <taxon>Eukaryota</taxon>
        <taxon>Metazoa</taxon>
        <taxon>Spiralia</taxon>
        <taxon>Lophotrochozoa</taxon>
        <taxon>Mollusca</taxon>
        <taxon>Gastropoda</taxon>
        <taxon>Heterobranchia</taxon>
        <taxon>Euthyneura</taxon>
        <taxon>Panpulmonata</taxon>
        <taxon>Eupulmonata</taxon>
        <taxon>Stylommatophora</taxon>
        <taxon>Helicina</taxon>
        <taxon>Arionoidea</taxon>
        <taxon>Arionidae</taxon>
        <taxon>Arion</taxon>
    </lineage>
</organism>
<accession>A0A0B7BV42</accession>
<reference evidence="1" key="1">
    <citation type="submission" date="2014-12" db="EMBL/GenBank/DDBJ databases">
        <title>Insight into the proteome of Arion vulgaris.</title>
        <authorList>
            <person name="Aradska J."/>
            <person name="Bulat T."/>
            <person name="Smidak R."/>
            <person name="Sarate P."/>
            <person name="Gangsoo J."/>
            <person name="Sialana F."/>
            <person name="Bilban M."/>
            <person name="Lubec G."/>
        </authorList>
    </citation>
    <scope>NUCLEOTIDE SEQUENCE</scope>
    <source>
        <tissue evidence="1">Skin</tissue>
    </source>
</reference>
<name>A0A0B7BV42_9EUPU</name>
<gene>
    <name evidence="1" type="primary">ORF213787</name>
</gene>
<feature type="non-terminal residue" evidence="1">
    <location>
        <position position="1"/>
    </location>
</feature>